<dbReference type="EMBL" id="JBHSMS010000051">
    <property type="protein sequence ID" value="MFC5512657.1"/>
    <property type="molecule type" value="Genomic_DNA"/>
</dbReference>
<dbReference type="RefSeq" id="WP_379723375.1">
    <property type="nucleotide sequence ID" value="NZ_JBHSMS010000051.1"/>
</dbReference>
<accession>A0ABW0PMD8</accession>
<name>A0ABW0PMD8_9BURK</name>
<sequence>MTEVTMDTQFGAAAAPADAVLEILVVMDAKYDDPEYMAAMDASSASLAHQAGTAAAVWAGTSVEGSARAVLYHVDDDMPLGAVQNSITAMVRDGSADATNALPVDLIPLDALRLDGGTQSRVSIDEAVIADYASALHDGVVLPPVVVFFDGVDFWLADGFHRYHAHVQVEALEIPGQIHTGTRRDAVLYSVGANGSHGLRRTNEDKRRSVSTLLADPEWASWSQEMIAKACYVSTGFVSKMVATASLHNEEMRSTTKTVTRNGKSYEQSTEKIGKTRKANVATVLASQGNAPALEVATQHLTPEQASEAVAGLEDAGRKRGAARGAGQL</sequence>
<evidence type="ECO:0008006" key="3">
    <source>
        <dbReference type="Google" id="ProtNLM"/>
    </source>
</evidence>
<dbReference type="SUPFAM" id="SSF110849">
    <property type="entry name" value="ParB/Sulfiredoxin"/>
    <property type="match status" value="1"/>
</dbReference>
<dbReference type="InterPro" id="IPR036086">
    <property type="entry name" value="ParB/Sulfiredoxin_sf"/>
</dbReference>
<gene>
    <name evidence="1" type="ORF">ACFPOU_16185</name>
</gene>
<keyword evidence="2" id="KW-1185">Reference proteome</keyword>
<protein>
    <recommendedName>
        <fullName evidence="3">ParB-like nuclease family protein</fullName>
    </recommendedName>
</protein>
<evidence type="ECO:0000313" key="2">
    <source>
        <dbReference type="Proteomes" id="UP001596031"/>
    </source>
</evidence>
<comment type="caution">
    <text evidence="1">The sequence shown here is derived from an EMBL/GenBank/DDBJ whole genome shotgun (WGS) entry which is preliminary data.</text>
</comment>
<proteinExistence type="predicted"/>
<evidence type="ECO:0000313" key="1">
    <source>
        <dbReference type="EMBL" id="MFC5512657.1"/>
    </source>
</evidence>
<organism evidence="1 2">
    <name type="scientific">Massilia jejuensis</name>
    <dbReference type="NCBI Taxonomy" id="648894"/>
    <lineage>
        <taxon>Bacteria</taxon>
        <taxon>Pseudomonadati</taxon>
        <taxon>Pseudomonadota</taxon>
        <taxon>Betaproteobacteria</taxon>
        <taxon>Burkholderiales</taxon>
        <taxon>Oxalobacteraceae</taxon>
        <taxon>Telluria group</taxon>
        <taxon>Massilia</taxon>
    </lineage>
</organism>
<dbReference type="Proteomes" id="UP001596031">
    <property type="component" value="Unassembled WGS sequence"/>
</dbReference>
<reference evidence="2" key="1">
    <citation type="journal article" date="2019" name="Int. J. Syst. Evol. Microbiol.">
        <title>The Global Catalogue of Microorganisms (GCM) 10K type strain sequencing project: providing services to taxonomists for standard genome sequencing and annotation.</title>
        <authorList>
            <consortium name="The Broad Institute Genomics Platform"/>
            <consortium name="The Broad Institute Genome Sequencing Center for Infectious Disease"/>
            <person name="Wu L."/>
            <person name="Ma J."/>
        </authorList>
    </citation>
    <scope>NUCLEOTIDE SEQUENCE [LARGE SCALE GENOMIC DNA]</scope>
    <source>
        <strain evidence="2">CCUG 38813</strain>
    </source>
</reference>